<dbReference type="PANTHER" id="PTHR43280">
    <property type="entry name" value="ARAC-FAMILY TRANSCRIPTIONAL REGULATOR"/>
    <property type="match status" value="1"/>
</dbReference>
<evidence type="ECO:0000256" key="2">
    <source>
        <dbReference type="ARBA" id="ARBA00023125"/>
    </source>
</evidence>
<evidence type="ECO:0000313" key="5">
    <source>
        <dbReference type="EMBL" id="GAA4509309.1"/>
    </source>
</evidence>
<keyword evidence="1" id="KW-0805">Transcription regulation</keyword>
<dbReference type="InterPro" id="IPR009057">
    <property type="entry name" value="Homeodomain-like_sf"/>
</dbReference>
<evidence type="ECO:0000256" key="1">
    <source>
        <dbReference type="ARBA" id="ARBA00023015"/>
    </source>
</evidence>
<dbReference type="Proteomes" id="UP001501243">
    <property type="component" value="Unassembled WGS sequence"/>
</dbReference>
<evidence type="ECO:0000259" key="4">
    <source>
        <dbReference type="PROSITE" id="PS01124"/>
    </source>
</evidence>
<feature type="domain" description="HTH araC/xylS-type" evidence="4">
    <location>
        <begin position="84"/>
        <end position="185"/>
    </location>
</feature>
<gene>
    <name evidence="5" type="ORF">GCM10023172_42600</name>
</gene>
<dbReference type="EMBL" id="BAABGQ010000016">
    <property type="protein sequence ID" value="GAA4509309.1"/>
    <property type="molecule type" value="Genomic_DNA"/>
</dbReference>
<dbReference type="SMART" id="SM00342">
    <property type="entry name" value="HTH_ARAC"/>
    <property type="match status" value="1"/>
</dbReference>
<dbReference type="PROSITE" id="PS01124">
    <property type="entry name" value="HTH_ARAC_FAMILY_2"/>
    <property type="match status" value="1"/>
</dbReference>
<dbReference type="Gene3D" id="1.10.10.60">
    <property type="entry name" value="Homeodomain-like"/>
    <property type="match status" value="1"/>
</dbReference>
<keyword evidence="3" id="KW-0804">Transcription</keyword>
<proteinExistence type="predicted"/>
<reference evidence="6" key="1">
    <citation type="journal article" date="2019" name="Int. J. Syst. Evol. Microbiol.">
        <title>The Global Catalogue of Microorganisms (GCM) 10K type strain sequencing project: providing services to taxonomists for standard genome sequencing and annotation.</title>
        <authorList>
            <consortium name="The Broad Institute Genomics Platform"/>
            <consortium name="The Broad Institute Genome Sequencing Center for Infectious Disease"/>
            <person name="Wu L."/>
            <person name="Ma J."/>
        </authorList>
    </citation>
    <scope>NUCLEOTIDE SEQUENCE [LARGE SCALE GENOMIC DNA]</scope>
    <source>
        <strain evidence="6">JCM 17841</strain>
    </source>
</reference>
<comment type="caution">
    <text evidence="5">The sequence shown here is derived from an EMBL/GenBank/DDBJ whole genome shotgun (WGS) entry which is preliminary data.</text>
</comment>
<sequence length="197" mass="22466">MEQVRLNSGTVFYVKHVVCRRGIRVLRELLVSFSLTPIRVELGEAEVAEATDTIDWPELEQRLLEMGFALLYLPRQRVAADIKALVMELLSQNPDQLRAGIFPPFLSQRLGRSYGHLSHLFRVVEGSSLEHFIMAQRIARVRELLADTQLTISRIAQQQGFSSLGHLSRQFRRYTGLTPTVYRQQHALGAAAEAQRR</sequence>
<accession>A0ABP8QUY9</accession>
<dbReference type="InterPro" id="IPR018060">
    <property type="entry name" value="HTH_AraC"/>
</dbReference>
<keyword evidence="2" id="KW-0238">DNA-binding</keyword>
<name>A0ABP8QUY9_9BACT</name>
<evidence type="ECO:0000256" key="3">
    <source>
        <dbReference type="ARBA" id="ARBA00023163"/>
    </source>
</evidence>
<evidence type="ECO:0000313" key="6">
    <source>
        <dbReference type="Proteomes" id="UP001501243"/>
    </source>
</evidence>
<organism evidence="5 6">
    <name type="scientific">Hymenobacter ginsengisoli</name>
    <dbReference type="NCBI Taxonomy" id="1051626"/>
    <lineage>
        <taxon>Bacteria</taxon>
        <taxon>Pseudomonadati</taxon>
        <taxon>Bacteroidota</taxon>
        <taxon>Cytophagia</taxon>
        <taxon>Cytophagales</taxon>
        <taxon>Hymenobacteraceae</taxon>
        <taxon>Hymenobacter</taxon>
    </lineage>
</organism>
<dbReference type="PANTHER" id="PTHR43280:SF2">
    <property type="entry name" value="HTH-TYPE TRANSCRIPTIONAL REGULATOR EXSA"/>
    <property type="match status" value="1"/>
</dbReference>
<protein>
    <recommendedName>
        <fullName evidence="4">HTH araC/xylS-type domain-containing protein</fullName>
    </recommendedName>
</protein>
<keyword evidence="6" id="KW-1185">Reference proteome</keyword>
<dbReference type="PROSITE" id="PS00041">
    <property type="entry name" value="HTH_ARAC_FAMILY_1"/>
    <property type="match status" value="1"/>
</dbReference>
<dbReference type="Pfam" id="PF12833">
    <property type="entry name" value="HTH_18"/>
    <property type="match status" value="1"/>
</dbReference>
<dbReference type="SUPFAM" id="SSF46689">
    <property type="entry name" value="Homeodomain-like"/>
    <property type="match status" value="1"/>
</dbReference>
<dbReference type="InterPro" id="IPR018062">
    <property type="entry name" value="HTH_AraC-typ_CS"/>
</dbReference>
<dbReference type="RefSeq" id="WP_208133252.1">
    <property type="nucleotide sequence ID" value="NZ_BAABGQ010000016.1"/>
</dbReference>